<evidence type="ECO:0000256" key="1">
    <source>
        <dbReference type="SAM" id="SignalP"/>
    </source>
</evidence>
<feature type="chain" id="PRO_5001781700" evidence="1">
    <location>
        <begin position="24"/>
        <end position="241"/>
    </location>
</feature>
<accession>A0A084SSH6</accession>
<feature type="signal peptide" evidence="1">
    <location>
        <begin position="1"/>
        <end position="23"/>
    </location>
</feature>
<comment type="caution">
    <text evidence="2">The sequence shown here is derived from an EMBL/GenBank/DDBJ whole genome shotgun (WGS) entry which is preliminary data.</text>
</comment>
<gene>
    <name evidence="2" type="ORF">Q664_21575</name>
</gene>
<dbReference type="EMBL" id="JPMI01000142">
    <property type="protein sequence ID" value="KFA91411.1"/>
    <property type="molecule type" value="Genomic_DNA"/>
</dbReference>
<reference evidence="2 3" key="1">
    <citation type="submission" date="2014-07" db="EMBL/GenBank/DDBJ databases">
        <title>Draft Genome Sequence of Gephyronic Acid Producer, Cystobacter violaceus Strain Cb vi76.</title>
        <authorList>
            <person name="Stevens D.C."/>
            <person name="Young J."/>
            <person name="Carmichael R."/>
            <person name="Tan J."/>
            <person name="Taylor R.E."/>
        </authorList>
    </citation>
    <scope>NUCLEOTIDE SEQUENCE [LARGE SCALE GENOMIC DNA]</scope>
    <source>
        <strain evidence="2 3">Cb vi76</strain>
    </source>
</reference>
<dbReference type="Proteomes" id="UP000028547">
    <property type="component" value="Unassembled WGS sequence"/>
</dbReference>
<organism evidence="2 3">
    <name type="scientific">Archangium violaceum Cb vi76</name>
    <dbReference type="NCBI Taxonomy" id="1406225"/>
    <lineage>
        <taxon>Bacteria</taxon>
        <taxon>Pseudomonadati</taxon>
        <taxon>Myxococcota</taxon>
        <taxon>Myxococcia</taxon>
        <taxon>Myxococcales</taxon>
        <taxon>Cystobacterineae</taxon>
        <taxon>Archangiaceae</taxon>
        <taxon>Archangium</taxon>
    </lineage>
</organism>
<dbReference type="AlphaFoldDB" id="A0A084SSH6"/>
<sequence>MKRKQLIGSLVLAFGLVSGPALAAGGGIEPVPPNELEPVVNKEAEIYPATLGLAFQDPRPESQEKPDEGFLPELPILVDGKLYSAEELQEAGVHIGHYVLDSRSAELDVVQGFRTSEDLKVYMEKTGQMPSEQPKERQLLCPPAHYWEHSFFGGSRFSVWPGQALGNLGGFWNDRISSVWNSPCSSWTVLFEHSNFGGHQLWLGRGWAIPHVGLFGWIGWSGWFPRWYNWNDRASSLIVFW</sequence>
<evidence type="ECO:0000313" key="3">
    <source>
        <dbReference type="Proteomes" id="UP000028547"/>
    </source>
</evidence>
<proteinExistence type="predicted"/>
<evidence type="ECO:0000313" key="2">
    <source>
        <dbReference type="EMBL" id="KFA91411.1"/>
    </source>
</evidence>
<dbReference type="RefSeq" id="WP_043398439.1">
    <property type="nucleotide sequence ID" value="NZ_JPMI01000142.1"/>
</dbReference>
<dbReference type="SUPFAM" id="SSF49695">
    <property type="entry name" value="gamma-Crystallin-like"/>
    <property type="match status" value="1"/>
</dbReference>
<keyword evidence="1" id="KW-0732">Signal</keyword>
<dbReference type="Gene3D" id="2.60.20.10">
    <property type="entry name" value="Crystallins"/>
    <property type="match status" value="1"/>
</dbReference>
<name>A0A084SSH6_9BACT</name>
<dbReference type="InterPro" id="IPR011024">
    <property type="entry name" value="G_crystallin-like"/>
</dbReference>
<dbReference type="Pfam" id="PF03995">
    <property type="entry name" value="Inhibitor_I36"/>
    <property type="match status" value="1"/>
</dbReference>
<protein>
    <submittedName>
        <fullName evidence="2">Uncharacterized protein</fullName>
    </submittedName>
</protein>